<protein>
    <submittedName>
        <fullName evidence="3">PDZ domain-containing protein</fullName>
    </submittedName>
</protein>
<dbReference type="RefSeq" id="WP_207856200.1">
    <property type="nucleotide sequence ID" value="NZ_JAFREP010000001.1"/>
</dbReference>
<dbReference type="PANTHER" id="PTHR32060">
    <property type="entry name" value="TAIL-SPECIFIC PROTEASE"/>
    <property type="match status" value="1"/>
</dbReference>
<dbReference type="CDD" id="cd06567">
    <property type="entry name" value="Peptidase_S41"/>
    <property type="match status" value="1"/>
</dbReference>
<dbReference type="GO" id="GO:0004175">
    <property type="term" value="F:endopeptidase activity"/>
    <property type="evidence" value="ECO:0007669"/>
    <property type="project" value="TreeGrafter"/>
</dbReference>
<evidence type="ECO:0000259" key="2">
    <source>
        <dbReference type="PROSITE" id="PS50106"/>
    </source>
</evidence>
<proteinExistence type="predicted"/>
<dbReference type="Pfam" id="PF03572">
    <property type="entry name" value="Peptidase_S41"/>
    <property type="match status" value="1"/>
</dbReference>
<sequence>MHLVSSRTFFPTVGRVFWWCLLFGFVLAAPVHAEKPPGSEAREAVLAKIESILHREAFALETDFSRWSDHLAKHRGAIEAADSQTAFLNAVNLALSEFGVSHVKIKTKRAERRKRLGSKRGLGIYPMPAENGLMITWVTPGSPAARLGLAGGDLITRINGEPATKLSQLRKNEDQIYALSWRHKDIGRDGVLKNSLYAKERPGPVRILNQNIYFLRIPSFDNGTYDEDVVEALFENATGAGGLILDLRSNPGGEISNLKHLMSFMIPHGKALFHEVRENKHRPGLTPNIKVHRAKRKDRFYQGPLVVLIDYWTASSGEIFAATLQEYGRARLIGSPTQGLVLPSMIFDLPHGYRLQAPVADLTTPAGQRLESNPTRPDEAYTPQDTANEETMILAALQHFERERNMLGRDEQ</sequence>
<dbReference type="GO" id="GO:0007165">
    <property type="term" value="P:signal transduction"/>
    <property type="evidence" value="ECO:0007669"/>
    <property type="project" value="TreeGrafter"/>
</dbReference>
<keyword evidence="4" id="KW-1185">Reference proteome</keyword>
<name>A0A8J7U1R9_9BACT</name>
<evidence type="ECO:0000313" key="4">
    <source>
        <dbReference type="Proteomes" id="UP000664417"/>
    </source>
</evidence>
<gene>
    <name evidence="3" type="ORF">J3U88_00730</name>
</gene>
<dbReference type="InterPro" id="IPR005151">
    <property type="entry name" value="Tail-specific_protease"/>
</dbReference>
<reference evidence="3" key="1">
    <citation type="submission" date="2021-03" db="EMBL/GenBank/DDBJ databases">
        <authorList>
            <person name="Wang G."/>
        </authorList>
    </citation>
    <scope>NUCLEOTIDE SEQUENCE</scope>
    <source>
        <strain evidence="3">KCTC 12899</strain>
    </source>
</reference>
<evidence type="ECO:0000313" key="3">
    <source>
        <dbReference type="EMBL" id="MBO1316964.1"/>
    </source>
</evidence>
<dbReference type="InterPro" id="IPR001478">
    <property type="entry name" value="PDZ"/>
</dbReference>
<accession>A0A8J7U1R9</accession>
<dbReference type="AlphaFoldDB" id="A0A8J7U1R9"/>
<dbReference type="InterPro" id="IPR041489">
    <property type="entry name" value="PDZ_6"/>
</dbReference>
<comment type="caution">
    <text evidence="3">The sequence shown here is derived from an EMBL/GenBank/DDBJ whole genome shotgun (WGS) entry which is preliminary data.</text>
</comment>
<dbReference type="SUPFAM" id="SSF50156">
    <property type="entry name" value="PDZ domain-like"/>
    <property type="match status" value="1"/>
</dbReference>
<dbReference type="Proteomes" id="UP000664417">
    <property type="component" value="Unassembled WGS sequence"/>
</dbReference>
<feature type="region of interest" description="Disordered" evidence="1">
    <location>
        <begin position="365"/>
        <end position="387"/>
    </location>
</feature>
<dbReference type="SMART" id="SM00245">
    <property type="entry name" value="TSPc"/>
    <property type="match status" value="1"/>
</dbReference>
<dbReference type="Pfam" id="PF17820">
    <property type="entry name" value="PDZ_6"/>
    <property type="match status" value="1"/>
</dbReference>
<dbReference type="InterPro" id="IPR029045">
    <property type="entry name" value="ClpP/crotonase-like_dom_sf"/>
</dbReference>
<organism evidence="3 4">
    <name type="scientific">Acanthopleuribacter pedis</name>
    <dbReference type="NCBI Taxonomy" id="442870"/>
    <lineage>
        <taxon>Bacteria</taxon>
        <taxon>Pseudomonadati</taxon>
        <taxon>Acidobacteriota</taxon>
        <taxon>Holophagae</taxon>
        <taxon>Acanthopleuribacterales</taxon>
        <taxon>Acanthopleuribacteraceae</taxon>
        <taxon>Acanthopleuribacter</taxon>
    </lineage>
</organism>
<dbReference type="PROSITE" id="PS50106">
    <property type="entry name" value="PDZ"/>
    <property type="match status" value="1"/>
</dbReference>
<dbReference type="Gene3D" id="2.30.42.10">
    <property type="match status" value="1"/>
</dbReference>
<dbReference type="EMBL" id="JAFREP010000001">
    <property type="protein sequence ID" value="MBO1316964.1"/>
    <property type="molecule type" value="Genomic_DNA"/>
</dbReference>
<dbReference type="SMART" id="SM00228">
    <property type="entry name" value="PDZ"/>
    <property type="match status" value="1"/>
</dbReference>
<dbReference type="SUPFAM" id="SSF52096">
    <property type="entry name" value="ClpP/crotonase"/>
    <property type="match status" value="1"/>
</dbReference>
<feature type="domain" description="PDZ" evidence="2">
    <location>
        <begin position="104"/>
        <end position="173"/>
    </location>
</feature>
<dbReference type="InterPro" id="IPR036034">
    <property type="entry name" value="PDZ_sf"/>
</dbReference>
<dbReference type="GO" id="GO:0008236">
    <property type="term" value="F:serine-type peptidase activity"/>
    <property type="evidence" value="ECO:0007669"/>
    <property type="project" value="InterPro"/>
</dbReference>
<evidence type="ECO:0000256" key="1">
    <source>
        <dbReference type="SAM" id="MobiDB-lite"/>
    </source>
</evidence>
<dbReference type="GO" id="GO:0006508">
    <property type="term" value="P:proteolysis"/>
    <property type="evidence" value="ECO:0007669"/>
    <property type="project" value="InterPro"/>
</dbReference>
<dbReference type="GO" id="GO:0030288">
    <property type="term" value="C:outer membrane-bounded periplasmic space"/>
    <property type="evidence" value="ECO:0007669"/>
    <property type="project" value="TreeGrafter"/>
</dbReference>
<dbReference type="PANTHER" id="PTHR32060:SF30">
    <property type="entry name" value="CARBOXY-TERMINAL PROCESSING PROTEASE CTPA"/>
    <property type="match status" value="1"/>
</dbReference>
<dbReference type="Gene3D" id="3.90.226.10">
    <property type="entry name" value="2-enoyl-CoA Hydratase, Chain A, domain 1"/>
    <property type="match status" value="1"/>
</dbReference>